<dbReference type="Pfam" id="PF24883">
    <property type="entry name" value="NPHP3_N"/>
    <property type="match status" value="1"/>
</dbReference>
<dbReference type="HOGENOM" id="CLU_000288_6_3_1"/>
<feature type="repeat" description="WD" evidence="3">
    <location>
        <begin position="809"/>
        <end position="850"/>
    </location>
</feature>
<evidence type="ECO:0000256" key="2">
    <source>
        <dbReference type="ARBA" id="ARBA00022737"/>
    </source>
</evidence>
<dbReference type="InterPro" id="IPR036322">
    <property type="entry name" value="WD40_repeat_dom_sf"/>
</dbReference>
<dbReference type="CDD" id="cd00200">
    <property type="entry name" value="WD40"/>
    <property type="match status" value="1"/>
</dbReference>
<feature type="repeat" description="WD" evidence="3">
    <location>
        <begin position="976"/>
        <end position="1009"/>
    </location>
</feature>
<feature type="repeat" description="WD" evidence="3">
    <location>
        <begin position="893"/>
        <end position="933"/>
    </location>
</feature>
<dbReference type="InterPro" id="IPR020472">
    <property type="entry name" value="WD40_PAC1"/>
</dbReference>
<evidence type="ECO:0000313" key="6">
    <source>
        <dbReference type="Proteomes" id="UP000053424"/>
    </source>
</evidence>
<dbReference type="InterPro" id="IPR007111">
    <property type="entry name" value="NACHT_NTPase"/>
</dbReference>
<dbReference type="PANTHER" id="PTHR19848">
    <property type="entry name" value="WD40 REPEAT PROTEIN"/>
    <property type="match status" value="1"/>
</dbReference>
<dbReference type="PROSITE" id="PS50294">
    <property type="entry name" value="WD_REPEATS_REGION"/>
    <property type="match status" value="6"/>
</dbReference>
<name>A0A0C3BXB4_HEBCY</name>
<dbReference type="OrthoDB" id="538223at2759"/>
<proteinExistence type="predicted"/>
<dbReference type="PROSITE" id="PS50837">
    <property type="entry name" value="NACHT"/>
    <property type="match status" value="1"/>
</dbReference>
<dbReference type="PROSITE" id="PS50082">
    <property type="entry name" value="WD_REPEATS_2"/>
    <property type="match status" value="7"/>
</dbReference>
<dbReference type="SMART" id="SM00320">
    <property type="entry name" value="WD40"/>
    <property type="match status" value="7"/>
</dbReference>
<dbReference type="PANTHER" id="PTHR19848:SF8">
    <property type="entry name" value="F-BOX AND WD REPEAT DOMAIN CONTAINING 7"/>
    <property type="match status" value="1"/>
</dbReference>
<protein>
    <recommendedName>
        <fullName evidence="4">NACHT domain-containing protein</fullName>
    </recommendedName>
</protein>
<dbReference type="PROSITE" id="PS00678">
    <property type="entry name" value="WD_REPEATS_1"/>
    <property type="match status" value="4"/>
</dbReference>
<dbReference type="Gene3D" id="3.40.50.300">
    <property type="entry name" value="P-loop containing nucleotide triphosphate hydrolases"/>
    <property type="match status" value="1"/>
</dbReference>
<dbReference type="SUPFAM" id="SSF50978">
    <property type="entry name" value="WD40 repeat-like"/>
    <property type="match status" value="1"/>
</dbReference>
<feature type="repeat" description="WD" evidence="3">
    <location>
        <begin position="934"/>
        <end position="975"/>
    </location>
</feature>
<keyword evidence="2" id="KW-0677">Repeat</keyword>
<keyword evidence="1 3" id="KW-0853">WD repeat</keyword>
<evidence type="ECO:0000256" key="1">
    <source>
        <dbReference type="ARBA" id="ARBA00022574"/>
    </source>
</evidence>
<dbReference type="Gene3D" id="2.130.10.10">
    <property type="entry name" value="YVTN repeat-like/Quinoprotein amine dehydrogenase"/>
    <property type="match status" value="2"/>
</dbReference>
<feature type="domain" description="NACHT" evidence="4">
    <location>
        <begin position="224"/>
        <end position="378"/>
    </location>
</feature>
<dbReference type="InterPro" id="IPR027417">
    <property type="entry name" value="P-loop_NTPase"/>
</dbReference>
<dbReference type="Pfam" id="PF00400">
    <property type="entry name" value="WD40"/>
    <property type="match status" value="7"/>
</dbReference>
<feature type="repeat" description="WD" evidence="3">
    <location>
        <begin position="766"/>
        <end position="808"/>
    </location>
</feature>
<dbReference type="InterPro" id="IPR056884">
    <property type="entry name" value="NPHP3-like_N"/>
</dbReference>
<dbReference type="Proteomes" id="UP000053424">
    <property type="component" value="Unassembled WGS sequence"/>
</dbReference>
<dbReference type="AlphaFoldDB" id="A0A0C3BXB4"/>
<dbReference type="InterPro" id="IPR015943">
    <property type="entry name" value="WD40/YVTN_repeat-like_dom_sf"/>
</dbReference>
<reference evidence="6" key="2">
    <citation type="submission" date="2015-01" db="EMBL/GenBank/DDBJ databases">
        <title>Evolutionary Origins and Diversification of the Mycorrhizal Mutualists.</title>
        <authorList>
            <consortium name="DOE Joint Genome Institute"/>
            <consortium name="Mycorrhizal Genomics Consortium"/>
            <person name="Kohler A."/>
            <person name="Kuo A."/>
            <person name="Nagy L.G."/>
            <person name="Floudas D."/>
            <person name="Copeland A."/>
            <person name="Barry K.W."/>
            <person name="Cichocki N."/>
            <person name="Veneault-Fourrey C."/>
            <person name="LaButti K."/>
            <person name="Lindquist E.A."/>
            <person name="Lipzen A."/>
            <person name="Lundell T."/>
            <person name="Morin E."/>
            <person name="Murat C."/>
            <person name="Riley R."/>
            <person name="Ohm R."/>
            <person name="Sun H."/>
            <person name="Tunlid A."/>
            <person name="Henrissat B."/>
            <person name="Grigoriev I.V."/>
            <person name="Hibbett D.S."/>
            <person name="Martin F."/>
        </authorList>
    </citation>
    <scope>NUCLEOTIDE SEQUENCE [LARGE SCALE GENOMIC DNA]</scope>
    <source>
        <strain evidence="6">h7</strain>
    </source>
</reference>
<dbReference type="InterPro" id="IPR001680">
    <property type="entry name" value="WD40_rpt"/>
</dbReference>
<dbReference type="SUPFAM" id="SSF52540">
    <property type="entry name" value="P-loop containing nucleoside triphosphate hydrolases"/>
    <property type="match status" value="1"/>
</dbReference>
<dbReference type="STRING" id="686832.A0A0C3BXB4"/>
<feature type="repeat" description="WD" evidence="3">
    <location>
        <begin position="851"/>
        <end position="892"/>
    </location>
</feature>
<evidence type="ECO:0000256" key="3">
    <source>
        <dbReference type="PROSITE-ProRule" id="PRU00221"/>
    </source>
</evidence>
<feature type="repeat" description="WD" evidence="3">
    <location>
        <begin position="724"/>
        <end position="765"/>
    </location>
</feature>
<dbReference type="InterPro" id="IPR019775">
    <property type="entry name" value="WD40_repeat_CS"/>
</dbReference>
<dbReference type="EMBL" id="KN831780">
    <property type="protein sequence ID" value="KIM41200.1"/>
    <property type="molecule type" value="Genomic_DNA"/>
</dbReference>
<accession>A0A0C3BXB4</accession>
<organism evidence="5 6">
    <name type="scientific">Hebeloma cylindrosporum</name>
    <dbReference type="NCBI Taxonomy" id="76867"/>
    <lineage>
        <taxon>Eukaryota</taxon>
        <taxon>Fungi</taxon>
        <taxon>Dikarya</taxon>
        <taxon>Basidiomycota</taxon>
        <taxon>Agaricomycotina</taxon>
        <taxon>Agaricomycetes</taxon>
        <taxon>Agaricomycetidae</taxon>
        <taxon>Agaricales</taxon>
        <taxon>Agaricineae</taxon>
        <taxon>Hymenogastraceae</taxon>
        <taxon>Hebeloma</taxon>
    </lineage>
</organism>
<dbReference type="PRINTS" id="PR00320">
    <property type="entry name" value="GPROTEINBRPT"/>
</dbReference>
<keyword evidence="6" id="KW-1185">Reference proteome</keyword>
<sequence>MNRLRSWAKSINPYATRSHTIRDFVPLQDGAERDAEHEGLTAQFAQRLLKKLLECVDGNQVKRAFSMARAIIEMDHELGDNKNELQVPQCVKDMANRLLAVERMLDIGIPSIAKQEKEKFELILRNEINKLEDLALRRLVIQMPERERILEIFQCVYNATMAFQFGVANSMQERAKMRHEAELKSLHPSEKVDPKNEECMGGTCGKIINTITEWAVESSSDSPRVFCLAGQAGSGKTTIVNSIAKCFETGGNTGRVTVLGGKFLCSRKFEETQQADRIIPTIAYQLAHKCQSYADALVVTGRLFDDGHDVATQLRKLLIGPWQLSEPTRRPERPFLVIIDALDELKGDGGLPFLRGLLAGIDEYDLRGLKFLVTSRSDELCESFASDPFFYRQELPIEEAKQDVELYLKARLKELNGRPELDELVKRAGGLFLYAATAVRYLTPPFNGSSALEEQIEKLVYLVSKSHEASTSNATLLIDSLYQHIMWYAFSGSKRKRNGSALTRRFCLYTLLCTAAPTSVTVAAALVPGGDDEAGMSVLSDLHAVLYTQDDQVFWYHASFRDFIFTQGRSNFRVDEENFAFSCNEPSHHKLLSESCFRVMKSGLRFNIGNIASSFESHSRHQTLAEQVDHNIDTTLRYSSCYWAHHLASAALNDTSDLCCSISEFLQLRVLFWIEAMNLLGLRDQCAPMLQRAREWVLKCGNSYSQLSDDLDEAAKFATFFAERLGHTGSVTSVTYSPDGTQILSGCDDQSMCLWDAGKGTQIRSFEGHTDAVNSVGFSTDGIGRIVSASTDGTVRVWDISNGIQLQEFETYYSEILSVSFSSDGTRIACPSDGKLVCIWNATTGARLHELEGHTGTINSVAFSPDGTRIGSGSDDKSVRVWNVYTGEQMRVLIGHTLEVTSVAFSTTGRIASGSRDNSLRVWDASTGVLLHVINAHLDWVTSIAFSSDGARIVSGSRDLSVRVWDMSMGLQVQQFVGHEGPITSVSFSCDGEHVVSGADDGAIRVWRIPALLPNQPSWQRAHADWIISSPGGKSLMWFPHKGHLETTFNTLLITARPVFRLDFDQSMLGDKWVRCYTP</sequence>
<evidence type="ECO:0000259" key="4">
    <source>
        <dbReference type="PROSITE" id="PS50837"/>
    </source>
</evidence>
<evidence type="ECO:0000313" key="5">
    <source>
        <dbReference type="EMBL" id="KIM41200.1"/>
    </source>
</evidence>
<reference evidence="5 6" key="1">
    <citation type="submission" date="2014-04" db="EMBL/GenBank/DDBJ databases">
        <authorList>
            <consortium name="DOE Joint Genome Institute"/>
            <person name="Kuo A."/>
            <person name="Gay G."/>
            <person name="Dore J."/>
            <person name="Kohler A."/>
            <person name="Nagy L.G."/>
            <person name="Floudas D."/>
            <person name="Copeland A."/>
            <person name="Barry K.W."/>
            <person name="Cichocki N."/>
            <person name="Veneault-Fourrey C."/>
            <person name="LaButti K."/>
            <person name="Lindquist E.A."/>
            <person name="Lipzen A."/>
            <person name="Lundell T."/>
            <person name="Morin E."/>
            <person name="Murat C."/>
            <person name="Sun H."/>
            <person name="Tunlid A."/>
            <person name="Henrissat B."/>
            <person name="Grigoriev I.V."/>
            <person name="Hibbett D.S."/>
            <person name="Martin F."/>
            <person name="Nordberg H.P."/>
            <person name="Cantor M.N."/>
            <person name="Hua S.X."/>
        </authorList>
    </citation>
    <scope>NUCLEOTIDE SEQUENCE [LARGE SCALE GENOMIC DNA]</scope>
    <source>
        <strain evidence="6">h7</strain>
    </source>
</reference>
<gene>
    <name evidence="5" type="ORF">M413DRAFT_27599</name>
</gene>